<proteinExistence type="predicted"/>
<protein>
    <submittedName>
        <fullName evidence="7">Oxidoreductase</fullName>
    </submittedName>
</protein>
<evidence type="ECO:0000313" key="7">
    <source>
        <dbReference type="EMBL" id="WZN58910.1"/>
    </source>
</evidence>
<dbReference type="AlphaFoldDB" id="A0AAX4NZ91"/>
<accession>A0AAX4NZ91</accession>
<evidence type="ECO:0000256" key="1">
    <source>
        <dbReference type="ARBA" id="ARBA00001974"/>
    </source>
</evidence>
<dbReference type="InterPro" id="IPR001433">
    <property type="entry name" value="OxRdtase_FAD/NAD-bd"/>
</dbReference>
<dbReference type="InterPro" id="IPR001834">
    <property type="entry name" value="CBR-like"/>
</dbReference>
<dbReference type="InterPro" id="IPR017938">
    <property type="entry name" value="Riboflavin_synthase-like_b-brl"/>
</dbReference>
<keyword evidence="2 5" id="KW-0285">Flavoprotein</keyword>
<evidence type="ECO:0000256" key="4">
    <source>
        <dbReference type="ARBA" id="ARBA00023002"/>
    </source>
</evidence>
<dbReference type="InterPro" id="IPR039261">
    <property type="entry name" value="FNR_nucleotide-bd"/>
</dbReference>
<dbReference type="GO" id="GO:0071949">
    <property type="term" value="F:FAD binding"/>
    <property type="evidence" value="ECO:0007669"/>
    <property type="project" value="TreeGrafter"/>
</dbReference>
<feature type="binding site" evidence="5">
    <location>
        <position position="149"/>
    </location>
    <ligand>
        <name>FAD</name>
        <dbReference type="ChEBI" id="CHEBI:57692"/>
    </ligand>
</feature>
<dbReference type="PROSITE" id="PS51384">
    <property type="entry name" value="FAD_FR"/>
    <property type="match status" value="1"/>
</dbReference>
<dbReference type="SUPFAM" id="SSF52343">
    <property type="entry name" value="Ferredoxin reductase-like, C-terminal NADP-linked domain"/>
    <property type="match status" value="1"/>
</dbReference>
<dbReference type="Gene3D" id="2.40.30.10">
    <property type="entry name" value="Translation factors"/>
    <property type="match status" value="1"/>
</dbReference>
<name>A0AAX4NZ91_9CHLO</name>
<evidence type="ECO:0000256" key="2">
    <source>
        <dbReference type="ARBA" id="ARBA00022630"/>
    </source>
</evidence>
<dbReference type="SUPFAM" id="SSF63380">
    <property type="entry name" value="Riboflavin synthase domain-like"/>
    <property type="match status" value="1"/>
</dbReference>
<dbReference type="GO" id="GO:0016491">
    <property type="term" value="F:oxidoreductase activity"/>
    <property type="evidence" value="ECO:0007669"/>
    <property type="project" value="UniProtKB-KW"/>
</dbReference>
<dbReference type="EMBL" id="CP151501">
    <property type="protein sequence ID" value="WZN58910.1"/>
    <property type="molecule type" value="Genomic_DNA"/>
</dbReference>
<keyword evidence="8" id="KW-1185">Reference proteome</keyword>
<dbReference type="Pfam" id="PF00175">
    <property type="entry name" value="NAD_binding_1"/>
    <property type="match status" value="1"/>
</dbReference>
<gene>
    <name evidence="7" type="ORF">HKI87_01g04340</name>
</gene>
<feature type="binding site" evidence="5">
    <location>
        <position position="100"/>
    </location>
    <ligand>
        <name>FAD</name>
        <dbReference type="ChEBI" id="CHEBI:57692"/>
    </ligand>
</feature>
<dbReference type="PANTHER" id="PTHR19370">
    <property type="entry name" value="NADH-CYTOCHROME B5 REDUCTASE"/>
    <property type="match status" value="1"/>
</dbReference>
<comment type="cofactor">
    <cofactor evidence="1 5">
        <name>FAD</name>
        <dbReference type="ChEBI" id="CHEBI:57692"/>
    </cofactor>
</comment>
<sequence length="271" mass="29682">MGAAGSRKGEPCVLLRKTTHVEGSLKPPTGAQDISNSNSNLWTLPVRTLTFACPNQSQEMPSLGCRIDCGDVVKVVIPGHKPKSYSMSAARPGEFDITFKVYPGGRCSGYLESVKVGESVLAFAKGKKKRNLGVGITHVGVVAFGVGITEGLPIAEAELLRGEAERVHLVWAARTHEDMFWHEQIDALLREHGPAKLAITRILSREDREGCLRGRVNTELFRELFHGWVPQTSRFLAVGTKQMMRQAYDMLEAAGFPFTQCALLTKPHKSG</sequence>
<reference evidence="7 8" key="1">
    <citation type="submission" date="2024-03" db="EMBL/GenBank/DDBJ databases">
        <title>Complete genome sequence of the green alga Chloropicon roscoffensis RCC1871.</title>
        <authorList>
            <person name="Lemieux C."/>
            <person name="Pombert J.-F."/>
            <person name="Otis C."/>
            <person name="Turmel M."/>
        </authorList>
    </citation>
    <scope>NUCLEOTIDE SEQUENCE [LARGE SCALE GENOMIC DNA]</scope>
    <source>
        <strain evidence="7 8">RCC1871</strain>
    </source>
</reference>
<dbReference type="InterPro" id="IPR017927">
    <property type="entry name" value="FAD-bd_FR_type"/>
</dbReference>
<dbReference type="Proteomes" id="UP001472866">
    <property type="component" value="Chromosome 01"/>
</dbReference>
<feature type="binding site" evidence="5">
    <location>
        <position position="108"/>
    </location>
    <ligand>
        <name>FAD</name>
        <dbReference type="ChEBI" id="CHEBI:57692"/>
    </ligand>
</feature>
<dbReference type="Gene3D" id="3.40.50.80">
    <property type="entry name" value="Nucleotide-binding domain of ferredoxin-NADP reductase (FNR) module"/>
    <property type="match status" value="1"/>
</dbReference>
<keyword evidence="3 5" id="KW-0274">FAD</keyword>
<feature type="domain" description="FAD-binding FR-type" evidence="6">
    <location>
        <begin position="26"/>
        <end position="153"/>
    </location>
</feature>
<organism evidence="7 8">
    <name type="scientific">Chloropicon roscoffensis</name>
    <dbReference type="NCBI Taxonomy" id="1461544"/>
    <lineage>
        <taxon>Eukaryota</taxon>
        <taxon>Viridiplantae</taxon>
        <taxon>Chlorophyta</taxon>
        <taxon>Chloropicophyceae</taxon>
        <taxon>Chloropicales</taxon>
        <taxon>Chloropicaceae</taxon>
        <taxon>Chloropicon</taxon>
    </lineage>
</organism>
<evidence type="ECO:0000256" key="3">
    <source>
        <dbReference type="ARBA" id="ARBA00022827"/>
    </source>
</evidence>
<evidence type="ECO:0000259" key="6">
    <source>
        <dbReference type="PROSITE" id="PS51384"/>
    </source>
</evidence>
<keyword evidence="4" id="KW-0560">Oxidoreductase</keyword>
<evidence type="ECO:0000313" key="8">
    <source>
        <dbReference type="Proteomes" id="UP001472866"/>
    </source>
</evidence>
<dbReference type="PANTHER" id="PTHR19370:SF185">
    <property type="entry name" value="NADH-CYTOCHROME B5 REDUCTASE"/>
    <property type="match status" value="1"/>
</dbReference>
<evidence type="ECO:0000256" key="5">
    <source>
        <dbReference type="PIRSR" id="PIRSR601834-1"/>
    </source>
</evidence>